<dbReference type="GO" id="GO:0006508">
    <property type="term" value="P:proteolysis"/>
    <property type="evidence" value="ECO:0007669"/>
    <property type="project" value="InterPro"/>
</dbReference>
<dbReference type="SUPFAM" id="SSF52743">
    <property type="entry name" value="Subtilisin-like"/>
    <property type="match status" value="1"/>
</dbReference>
<dbReference type="RefSeq" id="WP_196425841.1">
    <property type="nucleotide sequence ID" value="NZ_CABVGP010000003.1"/>
</dbReference>
<proteinExistence type="predicted"/>
<dbReference type="InterPro" id="IPR000209">
    <property type="entry name" value="Peptidase_S8/S53_dom"/>
</dbReference>
<evidence type="ECO:0000313" key="3">
    <source>
        <dbReference type="Proteomes" id="UP000399805"/>
    </source>
</evidence>
<sequence length="745" mass="80892">MEADADVEELDTRIVLKLRGATRLKTGPFRGLGLTELGEGAGWTYAVLSTRESRNRLGEVLREYGGTDPATPIDWDHPQSWADLLDTIEDIALYGPDDRYDRELDTLTFDRRELLDVVMWPSPGPADAQTRVAAIENLVRAASRDDSAIRVVAIDPRPQTTVIRVSADRALLDRLLAEPWVERVRPPLRPEVTLADLVTATITVPLPTPDGEPIGIVDGLAVTANPLLHGAVTASKGFPAGHVYGGPDDHGTGVAGMAVWGDLEFLVRRTPPSRTPRPVVNARVLEFNGRNNTVVGQPHVTIAEAIRWLVDEHGVRVVSISINRNEPADGLLPSELTTTLDELARELDVVIVVSTGNRHTDVPASGWLHGYPGYLVDTDAGIAEPADAALAVTVGSLARRDVPGGASTSSMIAIAPAAGPSPFTRSGPTRGKNATGTLKPEFVHHGGNWAHDHQLNQLSRRDPGISVITAIPPQGARFIGVDNGTSYAAPAVAHEVARIATRYPDASANLLRALLALSARVPEKSAVAGIDPLRTCGYGVPDAERILESGGANAILTIEATITTNSVVIHRVPVPYEFAEGASKRLFRVALAFDPPVRRSRREYIAGTMSVELVRGLDEAEVGRHYRLQPSVSQVNADPTVTRLDLPKGRLRPQLAPPPSRVASNTLIRRDFDHKAWDSDDEHYFLVVSHDLSPWTDRQKKQYPTQRYALAVHIADEDRANLDLHNLIRVQLRTRLRAGGSGRRR</sequence>
<dbReference type="CDD" id="cd04847">
    <property type="entry name" value="Peptidases_S8_Subtilisin_like_2"/>
    <property type="match status" value="1"/>
</dbReference>
<evidence type="ECO:0000259" key="1">
    <source>
        <dbReference type="Pfam" id="PF00082"/>
    </source>
</evidence>
<protein>
    <recommendedName>
        <fullName evidence="1">Peptidase S8/S53 domain-containing protein</fullName>
    </recommendedName>
</protein>
<dbReference type="Gene3D" id="3.40.50.200">
    <property type="entry name" value="Peptidase S8/S53 domain"/>
    <property type="match status" value="1"/>
</dbReference>
<accession>A0A6I8M242</accession>
<gene>
    <name evidence="2" type="ORF">AA23TX_08753</name>
</gene>
<dbReference type="AlphaFoldDB" id="A0A6I8M242"/>
<feature type="domain" description="Peptidase S8/S53" evidence="1">
    <location>
        <begin position="247"/>
        <end position="539"/>
    </location>
</feature>
<dbReference type="EMBL" id="CABVGP010000003">
    <property type="protein sequence ID" value="VVJ23870.1"/>
    <property type="molecule type" value="Genomic_DNA"/>
</dbReference>
<dbReference type="InterPro" id="IPR034074">
    <property type="entry name" value="Y4bN_pept_dom"/>
</dbReference>
<reference evidence="2 3" key="1">
    <citation type="submission" date="2019-09" db="EMBL/GenBank/DDBJ databases">
        <authorList>
            <person name="Leyn A S."/>
        </authorList>
    </citation>
    <scope>NUCLEOTIDE SEQUENCE [LARGE SCALE GENOMIC DNA]</scope>
    <source>
        <strain evidence="2">AA231_1</strain>
    </source>
</reference>
<name>A0A6I8M242_9PSEU</name>
<dbReference type="Proteomes" id="UP000399805">
    <property type="component" value="Unassembled WGS sequence"/>
</dbReference>
<dbReference type="InterPro" id="IPR036852">
    <property type="entry name" value="Peptidase_S8/S53_dom_sf"/>
</dbReference>
<dbReference type="Pfam" id="PF00082">
    <property type="entry name" value="Peptidase_S8"/>
    <property type="match status" value="1"/>
</dbReference>
<organism evidence="2 3">
    <name type="scientific">Amycolatopsis camponoti</name>
    <dbReference type="NCBI Taxonomy" id="2606593"/>
    <lineage>
        <taxon>Bacteria</taxon>
        <taxon>Bacillati</taxon>
        <taxon>Actinomycetota</taxon>
        <taxon>Actinomycetes</taxon>
        <taxon>Pseudonocardiales</taxon>
        <taxon>Pseudonocardiaceae</taxon>
        <taxon>Amycolatopsis</taxon>
    </lineage>
</organism>
<evidence type="ECO:0000313" key="2">
    <source>
        <dbReference type="EMBL" id="VVJ23870.1"/>
    </source>
</evidence>
<keyword evidence="3" id="KW-1185">Reference proteome</keyword>
<dbReference type="GO" id="GO:0004252">
    <property type="term" value="F:serine-type endopeptidase activity"/>
    <property type="evidence" value="ECO:0007669"/>
    <property type="project" value="InterPro"/>
</dbReference>